<dbReference type="SUPFAM" id="SSF56112">
    <property type="entry name" value="Protein kinase-like (PK-like)"/>
    <property type="match status" value="1"/>
</dbReference>
<dbReference type="GO" id="GO:0045944">
    <property type="term" value="P:positive regulation of transcription by RNA polymerase II"/>
    <property type="evidence" value="ECO:0007669"/>
    <property type="project" value="TreeGrafter"/>
</dbReference>
<dbReference type="InterPro" id="IPR050494">
    <property type="entry name" value="Ser_Thr_dual-spec_kinase"/>
</dbReference>
<dbReference type="Gene3D" id="1.10.510.10">
    <property type="entry name" value="Transferase(Phosphotransferase) domain 1"/>
    <property type="match status" value="1"/>
</dbReference>
<reference evidence="8" key="1">
    <citation type="submission" date="2024-04" db="EMBL/GenBank/DDBJ databases">
        <title>Salinicola lusitanus LLJ914,a marine bacterium isolated from the Okinawa Trough.</title>
        <authorList>
            <person name="Li J."/>
        </authorList>
    </citation>
    <scope>NUCLEOTIDE SEQUENCE [LARGE SCALE GENOMIC DNA]</scope>
</reference>
<name>A0AAW0NN15_9GOBI</name>
<dbReference type="GO" id="GO:0003714">
    <property type="term" value="F:transcription corepressor activity"/>
    <property type="evidence" value="ECO:0007669"/>
    <property type="project" value="TreeGrafter"/>
</dbReference>
<evidence type="ECO:0000256" key="4">
    <source>
        <dbReference type="ARBA" id="ARBA00022777"/>
    </source>
</evidence>
<dbReference type="PROSITE" id="PS00108">
    <property type="entry name" value="PROTEIN_KINASE_ST"/>
    <property type="match status" value="1"/>
</dbReference>
<keyword evidence="1" id="KW-0723">Serine/threonine-protein kinase</keyword>
<dbReference type="SMART" id="SM00220">
    <property type="entry name" value="S_TKc"/>
    <property type="match status" value="1"/>
</dbReference>
<keyword evidence="2" id="KW-0808">Transferase</keyword>
<keyword evidence="4" id="KW-0418">Kinase</keyword>
<dbReference type="Pfam" id="PF00069">
    <property type="entry name" value="Pkinase"/>
    <property type="match status" value="1"/>
</dbReference>
<dbReference type="PANTHER" id="PTHR24058">
    <property type="entry name" value="DUAL SPECIFICITY PROTEIN KINASE"/>
    <property type="match status" value="1"/>
</dbReference>
<dbReference type="PANTHER" id="PTHR24058:SF53">
    <property type="entry name" value="HOMEODOMAIN-INTERACTING PROTEIN KINASE 2"/>
    <property type="match status" value="1"/>
</dbReference>
<dbReference type="GO" id="GO:0004674">
    <property type="term" value="F:protein serine/threonine kinase activity"/>
    <property type="evidence" value="ECO:0007669"/>
    <property type="project" value="UniProtKB-KW"/>
</dbReference>
<dbReference type="GO" id="GO:0003713">
    <property type="term" value="F:transcription coactivator activity"/>
    <property type="evidence" value="ECO:0007669"/>
    <property type="project" value="TreeGrafter"/>
</dbReference>
<evidence type="ECO:0000256" key="1">
    <source>
        <dbReference type="ARBA" id="ARBA00022527"/>
    </source>
</evidence>
<dbReference type="GO" id="GO:0042771">
    <property type="term" value="P:intrinsic apoptotic signaling pathway in response to DNA damage by p53 class mediator"/>
    <property type="evidence" value="ECO:0007669"/>
    <property type="project" value="TreeGrafter"/>
</dbReference>
<dbReference type="GO" id="GO:0016605">
    <property type="term" value="C:PML body"/>
    <property type="evidence" value="ECO:0007669"/>
    <property type="project" value="TreeGrafter"/>
</dbReference>
<dbReference type="Gene3D" id="3.30.200.20">
    <property type="entry name" value="Phosphorylase Kinase, domain 1"/>
    <property type="match status" value="1"/>
</dbReference>
<dbReference type="InterPro" id="IPR000719">
    <property type="entry name" value="Prot_kinase_dom"/>
</dbReference>
<evidence type="ECO:0000256" key="2">
    <source>
        <dbReference type="ARBA" id="ARBA00022679"/>
    </source>
</evidence>
<keyword evidence="8" id="KW-1185">Reference proteome</keyword>
<evidence type="ECO:0000256" key="5">
    <source>
        <dbReference type="ARBA" id="ARBA00022840"/>
    </source>
</evidence>
<evidence type="ECO:0000313" key="8">
    <source>
        <dbReference type="Proteomes" id="UP001460270"/>
    </source>
</evidence>
<evidence type="ECO:0000313" key="7">
    <source>
        <dbReference type="EMBL" id="KAK7904328.1"/>
    </source>
</evidence>
<sequence length="352" mass="40200">MTSNMVKEITINIDDIISGDFGAYQIKELKGEGSFGKVARCVDISTNQNVAVKIARAHLTQATKHEAHVLRMLSQLSDDKNIVKFISSFEYKGHYCLVMENLDQSLYNFMEKRSFQPLNLPEIRYITGQLLVAFKELSKLQLVHVDLKPDNVMLVNHKLYPFKVKLIDFGISTCVAAMAPGSVLQAVGYRAPEISLFANSNGAVDMWALGCVMAFLYLGQNLFPCNCEYQMMTVITRMLGMPEVHQLRQGLRTRCFFKNVNGHYQLNLPKEYTMLTGKIVQPCRNWSTAFTSLENMAIYHRQPVTEAEKEESRQFINFMKEMLQVNPAKRITPEKALQHPFITQKKVPKRQS</sequence>
<accession>A0AAW0NN15</accession>
<feature type="domain" description="Protein kinase" evidence="6">
    <location>
        <begin position="24"/>
        <end position="342"/>
    </location>
</feature>
<dbReference type="Proteomes" id="UP001460270">
    <property type="component" value="Unassembled WGS sequence"/>
</dbReference>
<evidence type="ECO:0000256" key="3">
    <source>
        <dbReference type="ARBA" id="ARBA00022741"/>
    </source>
</evidence>
<proteinExistence type="predicted"/>
<gene>
    <name evidence="7" type="ORF">WMY93_016935</name>
</gene>
<dbReference type="GO" id="GO:0004713">
    <property type="term" value="F:protein tyrosine kinase activity"/>
    <property type="evidence" value="ECO:0007669"/>
    <property type="project" value="TreeGrafter"/>
</dbReference>
<dbReference type="GO" id="GO:0005524">
    <property type="term" value="F:ATP binding"/>
    <property type="evidence" value="ECO:0007669"/>
    <property type="project" value="UniProtKB-KW"/>
</dbReference>
<protein>
    <recommendedName>
        <fullName evidence="6">Protein kinase domain-containing protein</fullName>
    </recommendedName>
</protein>
<keyword evidence="3" id="KW-0547">Nucleotide-binding</keyword>
<dbReference type="GO" id="GO:0005737">
    <property type="term" value="C:cytoplasm"/>
    <property type="evidence" value="ECO:0007669"/>
    <property type="project" value="TreeGrafter"/>
</dbReference>
<dbReference type="GO" id="GO:0046332">
    <property type="term" value="F:SMAD binding"/>
    <property type="evidence" value="ECO:0007669"/>
    <property type="project" value="TreeGrafter"/>
</dbReference>
<dbReference type="EMBL" id="JBBPFD010000012">
    <property type="protein sequence ID" value="KAK7904328.1"/>
    <property type="molecule type" value="Genomic_DNA"/>
</dbReference>
<dbReference type="PROSITE" id="PS50011">
    <property type="entry name" value="PROTEIN_KINASE_DOM"/>
    <property type="match status" value="1"/>
</dbReference>
<keyword evidence="5" id="KW-0067">ATP-binding</keyword>
<dbReference type="AlphaFoldDB" id="A0AAW0NN15"/>
<organism evidence="7 8">
    <name type="scientific">Mugilogobius chulae</name>
    <name type="common">yellowstripe goby</name>
    <dbReference type="NCBI Taxonomy" id="88201"/>
    <lineage>
        <taxon>Eukaryota</taxon>
        <taxon>Metazoa</taxon>
        <taxon>Chordata</taxon>
        <taxon>Craniata</taxon>
        <taxon>Vertebrata</taxon>
        <taxon>Euteleostomi</taxon>
        <taxon>Actinopterygii</taxon>
        <taxon>Neopterygii</taxon>
        <taxon>Teleostei</taxon>
        <taxon>Neoteleostei</taxon>
        <taxon>Acanthomorphata</taxon>
        <taxon>Gobiaria</taxon>
        <taxon>Gobiiformes</taxon>
        <taxon>Gobioidei</taxon>
        <taxon>Gobiidae</taxon>
        <taxon>Gobionellinae</taxon>
        <taxon>Mugilogobius</taxon>
    </lineage>
</organism>
<dbReference type="GO" id="GO:0007224">
    <property type="term" value="P:smoothened signaling pathway"/>
    <property type="evidence" value="ECO:0007669"/>
    <property type="project" value="TreeGrafter"/>
</dbReference>
<dbReference type="InterPro" id="IPR011009">
    <property type="entry name" value="Kinase-like_dom_sf"/>
</dbReference>
<evidence type="ECO:0000259" key="6">
    <source>
        <dbReference type="PROSITE" id="PS50011"/>
    </source>
</evidence>
<dbReference type="InterPro" id="IPR008271">
    <property type="entry name" value="Ser/Thr_kinase_AS"/>
</dbReference>
<comment type="caution">
    <text evidence="7">The sequence shown here is derived from an EMBL/GenBank/DDBJ whole genome shotgun (WGS) entry which is preliminary data.</text>
</comment>